<keyword evidence="2" id="KW-0378">Hydrolase</keyword>
<dbReference type="GO" id="GO:0004519">
    <property type="term" value="F:endonuclease activity"/>
    <property type="evidence" value="ECO:0007669"/>
    <property type="project" value="UniProtKB-KW"/>
</dbReference>
<keyword evidence="3" id="KW-1185">Reference proteome</keyword>
<evidence type="ECO:0000313" key="3">
    <source>
        <dbReference type="Proteomes" id="UP000791080"/>
    </source>
</evidence>
<dbReference type="Pfam" id="PF01844">
    <property type="entry name" value="HNH"/>
    <property type="match status" value="1"/>
</dbReference>
<dbReference type="InterPro" id="IPR002711">
    <property type="entry name" value="HNH"/>
</dbReference>
<evidence type="ECO:0000313" key="2">
    <source>
        <dbReference type="EMBL" id="MCP2331784.1"/>
    </source>
</evidence>
<organism evidence="2 3">
    <name type="scientific">Actinoalloteichus caeruleus DSM 43889</name>
    <dbReference type="NCBI Taxonomy" id="1120930"/>
    <lineage>
        <taxon>Bacteria</taxon>
        <taxon>Bacillati</taxon>
        <taxon>Actinomycetota</taxon>
        <taxon>Actinomycetes</taxon>
        <taxon>Pseudonocardiales</taxon>
        <taxon>Pseudonocardiaceae</taxon>
        <taxon>Actinoalloteichus</taxon>
        <taxon>Actinoalloteichus cyanogriseus</taxon>
    </lineage>
</organism>
<keyword evidence="2" id="KW-0255">Endonuclease</keyword>
<gene>
    <name evidence="2" type="ORF">G443_002054</name>
</gene>
<evidence type="ECO:0000259" key="1">
    <source>
        <dbReference type="Pfam" id="PF01844"/>
    </source>
</evidence>
<dbReference type="RefSeq" id="WP_162147292.1">
    <property type="nucleotide sequence ID" value="NZ_AUBJ02000001.1"/>
</dbReference>
<dbReference type="Gene3D" id="1.10.30.50">
    <property type="match status" value="1"/>
</dbReference>
<sequence length="88" mass="10156">MRDRARANPSIREIVDYWSARKDESDLAVDWSEAHERCWRCGYRSKLQKCHVIPGALGGPNTAENLVLLCGRCHHEAPNHQDPQYLWA</sequence>
<dbReference type="EMBL" id="AUBJ02000001">
    <property type="protein sequence ID" value="MCP2331784.1"/>
    <property type="molecule type" value="Genomic_DNA"/>
</dbReference>
<protein>
    <submittedName>
        <fullName evidence="2">HNH endonuclease</fullName>
    </submittedName>
</protein>
<dbReference type="Proteomes" id="UP000791080">
    <property type="component" value="Unassembled WGS sequence"/>
</dbReference>
<name>A0ABT1JHV6_ACTCY</name>
<proteinExistence type="predicted"/>
<dbReference type="CDD" id="cd00085">
    <property type="entry name" value="HNHc"/>
    <property type="match status" value="1"/>
</dbReference>
<comment type="caution">
    <text evidence="2">The sequence shown here is derived from an EMBL/GenBank/DDBJ whole genome shotgun (WGS) entry which is preliminary data.</text>
</comment>
<keyword evidence="2" id="KW-0540">Nuclease</keyword>
<accession>A0ABT1JHV6</accession>
<feature type="domain" description="HNH" evidence="1">
    <location>
        <begin position="38"/>
        <end position="75"/>
    </location>
</feature>
<dbReference type="InterPro" id="IPR003615">
    <property type="entry name" value="HNH_nuc"/>
</dbReference>
<reference evidence="2 3" key="1">
    <citation type="submission" date="2022-06" db="EMBL/GenBank/DDBJ databases">
        <title>Genomic Encyclopedia of Type Strains, Phase I: the one thousand microbial genomes (KMG-I) project.</title>
        <authorList>
            <person name="Kyrpides N."/>
        </authorList>
    </citation>
    <scope>NUCLEOTIDE SEQUENCE [LARGE SCALE GENOMIC DNA]</scope>
    <source>
        <strain evidence="2 3">DSM 43889</strain>
    </source>
</reference>